<gene>
    <name evidence="3" type="ORF">SCF082_LOCUS319</name>
    <name evidence="4" type="ORF">SCF082_LOCUS53003</name>
</gene>
<organism evidence="4 5">
    <name type="scientific">Durusdinium trenchii</name>
    <dbReference type="NCBI Taxonomy" id="1381693"/>
    <lineage>
        <taxon>Eukaryota</taxon>
        <taxon>Sar</taxon>
        <taxon>Alveolata</taxon>
        <taxon>Dinophyceae</taxon>
        <taxon>Suessiales</taxon>
        <taxon>Symbiodiniaceae</taxon>
        <taxon>Durusdinium</taxon>
    </lineage>
</organism>
<reference evidence="4 5" key="1">
    <citation type="submission" date="2024-02" db="EMBL/GenBank/DDBJ databases">
        <authorList>
            <person name="Chen Y."/>
            <person name="Shah S."/>
            <person name="Dougan E. K."/>
            <person name="Thang M."/>
            <person name="Chan C."/>
        </authorList>
    </citation>
    <scope>NUCLEOTIDE SEQUENCE [LARGE SCALE GENOMIC DNA]</scope>
</reference>
<keyword evidence="2" id="KW-1133">Transmembrane helix</keyword>
<evidence type="ECO:0000313" key="5">
    <source>
        <dbReference type="Proteomes" id="UP001642464"/>
    </source>
</evidence>
<protein>
    <recommendedName>
        <fullName evidence="6">H(+)-exporting diphosphatase</fullName>
    </recommendedName>
</protein>
<evidence type="ECO:0000313" key="3">
    <source>
        <dbReference type="EMBL" id="CAK8985880.1"/>
    </source>
</evidence>
<evidence type="ECO:0000313" key="4">
    <source>
        <dbReference type="EMBL" id="CAK9114389.1"/>
    </source>
</evidence>
<evidence type="ECO:0000256" key="1">
    <source>
        <dbReference type="SAM" id="MobiDB-lite"/>
    </source>
</evidence>
<accession>A0ABP0SQ01</accession>
<feature type="transmembrane region" description="Helical" evidence="2">
    <location>
        <begin position="147"/>
        <end position="170"/>
    </location>
</feature>
<keyword evidence="2" id="KW-0812">Transmembrane</keyword>
<comment type="caution">
    <text evidence="4">The sequence shown here is derived from an EMBL/GenBank/DDBJ whole genome shotgun (WGS) entry which is preliminary data.</text>
</comment>
<dbReference type="Proteomes" id="UP001642464">
    <property type="component" value="Unassembled WGS sequence"/>
</dbReference>
<feature type="transmembrane region" description="Helical" evidence="2">
    <location>
        <begin position="100"/>
        <end position="120"/>
    </location>
</feature>
<keyword evidence="5" id="KW-1185">Reference proteome</keyword>
<name>A0ABP0SQ01_9DINO</name>
<feature type="transmembrane region" description="Helical" evidence="2">
    <location>
        <begin position="176"/>
        <end position="194"/>
    </location>
</feature>
<feature type="compositionally biased region" description="Polar residues" evidence="1">
    <location>
        <begin position="21"/>
        <end position="31"/>
    </location>
</feature>
<sequence>MSVQTYTQMAMDDGEERETVSEASDGSVDNSARSRKARVDEIIDDEFNIHSTVGLVSALLLSCLASSLKDARSYEKQVKDCEAGQQTECIRWAELYKTMIFFSMTCSVLAIMTAVARLIAFQRIRKRKAVEFAEELRHGWMGSFAEAIPVVAMGMGVLSYIATMIMQASFIVSPASLYWCLAIVCVALVSWGVHEFALQRAKLRSHEAGPWLQGFYDMLCSGG</sequence>
<dbReference type="EMBL" id="CAXAMM010044362">
    <property type="protein sequence ID" value="CAK9114389.1"/>
    <property type="molecule type" value="Genomic_DNA"/>
</dbReference>
<dbReference type="EMBL" id="CAXAMM010000092">
    <property type="protein sequence ID" value="CAK8985880.1"/>
    <property type="molecule type" value="Genomic_DNA"/>
</dbReference>
<feature type="region of interest" description="Disordered" evidence="1">
    <location>
        <begin position="1"/>
        <end position="32"/>
    </location>
</feature>
<proteinExistence type="predicted"/>
<evidence type="ECO:0000256" key="2">
    <source>
        <dbReference type="SAM" id="Phobius"/>
    </source>
</evidence>
<keyword evidence="2" id="KW-0472">Membrane</keyword>
<evidence type="ECO:0008006" key="6">
    <source>
        <dbReference type="Google" id="ProtNLM"/>
    </source>
</evidence>